<keyword evidence="11 12" id="KW-0407">Ion channel</keyword>
<dbReference type="EMBL" id="JAIFTH010000676">
    <property type="protein sequence ID" value="KAG9509095.1"/>
    <property type="molecule type" value="Genomic_DNA"/>
</dbReference>
<keyword evidence="8 12" id="KW-1133">Transmembrane helix</keyword>
<evidence type="ECO:0000256" key="10">
    <source>
        <dbReference type="ARBA" id="ARBA00023136"/>
    </source>
</evidence>
<evidence type="ECO:0000256" key="8">
    <source>
        <dbReference type="ARBA" id="ARBA00022989"/>
    </source>
</evidence>
<keyword evidence="5 12" id="KW-0812">Transmembrane</keyword>
<evidence type="ECO:0000256" key="12">
    <source>
        <dbReference type="RuleBase" id="RU010713"/>
    </source>
</evidence>
<proteinExistence type="inferred from homology"/>
<protein>
    <recommendedName>
        <fullName evidence="12">Innexin</fullName>
    </recommendedName>
</protein>
<keyword evidence="9 12" id="KW-0406">Ion transport</keyword>
<dbReference type="InterPro" id="IPR000990">
    <property type="entry name" value="Innexin"/>
</dbReference>
<evidence type="ECO:0000256" key="1">
    <source>
        <dbReference type="ARBA" id="ARBA00004610"/>
    </source>
</evidence>
<keyword evidence="7" id="KW-0965">Cell junction</keyword>
<reference evidence="13 14" key="1">
    <citation type="submission" date="2020-10" db="EMBL/GenBank/DDBJ databases">
        <authorList>
            <person name="Klimov P.B."/>
            <person name="Dyachkov S.M."/>
            <person name="Chetverikov P.E."/>
        </authorList>
    </citation>
    <scope>NUCLEOTIDE SEQUENCE [LARGE SCALE GENOMIC DNA]</scope>
    <source>
        <strain evidence="13">BMOC 18-1129-001#AD2665</strain>
        <tissue evidence="13">Entire mites</tissue>
    </source>
</reference>
<comment type="caution">
    <text evidence="12">Lacks conserved residue(s) required for the propagation of feature annotation.</text>
</comment>
<evidence type="ECO:0000256" key="9">
    <source>
        <dbReference type="ARBA" id="ARBA00023065"/>
    </source>
</evidence>
<dbReference type="PRINTS" id="PR01262">
    <property type="entry name" value="INNEXIN"/>
</dbReference>
<accession>A0ABQ7S6Q0</accession>
<comment type="caution">
    <text evidence="13">The sequence shown here is derived from an EMBL/GenBank/DDBJ whole genome shotgun (WGS) entry which is preliminary data.</text>
</comment>
<evidence type="ECO:0000256" key="7">
    <source>
        <dbReference type="ARBA" id="ARBA00022949"/>
    </source>
</evidence>
<keyword evidence="3 12" id="KW-0813">Transport</keyword>
<keyword evidence="4" id="KW-1003">Cell membrane</keyword>
<evidence type="ECO:0000256" key="3">
    <source>
        <dbReference type="ARBA" id="ARBA00022448"/>
    </source>
</evidence>
<feature type="transmembrane region" description="Helical" evidence="12">
    <location>
        <begin position="422"/>
        <end position="447"/>
    </location>
</feature>
<keyword evidence="14" id="KW-1185">Reference proteome</keyword>
<evidence type="ECO:0000313" key="14">
    <source>
        <dbReference type="Proteomes" id="UP000825002"/>
    </source>
</evidence>
<dbReference type="PROSITE" id="PS51013">
    <property type="entry name" value="PANNEXIN"/>
    <property type="match status" value="1"/>
</dbReference>
<dbReference type="Proteomes" id="UP000825002">
    <property type="component" value="Unassembled WGS sequence"/>
</dbReference>
<organism evidence="13 14">
    <name type="scientific">Fragariocoptes setiger</name>
    <dbReference type="NCBI Taxonomy" id="1670756"/>
    <lineage>
        <taxon>Eukaryota</taxon>
        <taxon>Metazoa</taxon>
        <taxon>Ecdysozoa</taxon>
        <taxon>Arthropoda</taxon>
        <taxon>Chelicerata</taxon>
        <taxon>Arachnida</taxon>
        <taxon>Acari</taxon>
        <taxon>Acariformes</taxon>
        <taxon>Trombidiformes</taxon>
        <taxon>Prostigmata</taxon>
        <taxon>Eupodina</taxon>
        <taxon>Eriophyoidea</taxon>
        <taxon>Phytoptidae</taxon>
        <taxon>Fragariocoptes</taxon>
    </lineage>
</organism>
<keyword evidence="6" id="KW-0303">Gap junction</keyword>
<dbReference type="Pfam" id="PF00876">
    <property type="entry name" value="Innexin"/>
    <property type="match status" value="1"/>
</dbReference>
<keyword evidence="10 12" id="KW-0472">Membrane</keyword>
<name>A0ABQ7S6Q0_9ACAR</name>
<feature type="transmembrane region" description="Helical" evidence="12">
    <location>
        <begin position="220"/>
        <end position="242"/>
    </location>
</feature>
<sequence>FFYTGPSTTRRNERHERATVLRTRKVSTQLKCCKASEENENGTSYEYDIIKVQIIDASLMADVKQTTLTLTSFNVTKFKFKTNQKTESKSSSDKFQVKTSSNKSEQSQKHMLDIFSGLRLVIKRRSYTIDGGVFRLHWFLTSTLLVSMSLIITARQYVGQPIECHSVDKIPETLLNSYCWVQNTFTIPQACNVGTQRIGVDVPYPCIDNTRGREIKVFAYYQWVGIVLFIQGVLFHMPYYMWKLCEGGLIRAITSGLKVAVLGDADRDRKKFIVIEYLRQHKGCHNVYFWKYFACEILCLTNLAGQLWATNKFFDGQFYMYGIDVIIYLFTSSPQAPLSSSSPTLSPFIASSSSLEQRANRLHNITFNSSNQSHRIDPMTFIFPRITKCTYFDFGSSGDIQRHDALCLLPLNIVNEKIYIALWFWFLLLALLTIGIIIVRLSMYYFATWRPRVLSTKCKLCRADDLKIVSSSSDIGDWFLMYMIAGNIDPIVMRDIVAHLAEDFRESNAPDIVVSHLGDDLPEKGTELDQYCESLHLIKEV</sequence>
<comment type="function">
    <text evidence="12">Structural component of the gap junctions.</text>
</comment>
<evidence type="ECO:0000256" key="6">
    <source>
        <dbReference type="ARBA" id="ARBA00022868"/>
    </source>
</evidence>
<evidence type="ECO:0000256" key="5">
    <source>
        <dbReference type="ARBA" id="ARBA00022692"/>
    </source>
</evidence>
<dbReference type="PANTHER" id="PTHR11893">
    <property type="entry name" value="INNEXIN"/>
    <property type="match status" value="1"/>
</dbReference>
<evidence type="ECO:0000256" key="2">
    <source>
        <dbReference type="ARBA" id="ARBA00004651"/>
    </source>
</evidence>
<gene>
    <name evidence="13" type="primary">shakB</name>
    <name evidence="12" type="synonym">inx</name>
    <name evidence="13" type="ORF">GZH46_02397</name>
</gene>
<dbReference type="PANTHER" id="PTHR11893:SF39">
    <property type="entry name" value="INNEXIN INX1"/>
    <property type="match status" value="1"/>
</dbReference>
<comment type="subcellular location">
    <subcellularLocation>
        <location evidence="1">Cell junction</location>
        <location evidence="1">Gap junction</location>
    </subcellularLocation>
    <subcellularLocation>
        <location evidence="2 12">Cell membrane</location>
        <topology evidence="2 12">Multi-pass membrane protein</topology>
    </subcellularLocation>
</comment>
<feature type="non-terminal residue" evidence="13">
    <location>
        <position position="1"/>
    </location>
</feature>
<comment type="similarity">
    <text evidence="12">Belongs to the pannexin family.</text>
</comment>
<evidence type="ECO:0000256" key="4">
    <source>
        <dbReference type="ARBA" id="ARBA00022475"/>
    </source>
</evidence>
<evidence type="ECO:0000256" key="11">
    <source>
        <dbReference type="ARBA" id="ARBA00023303"/>
    </source>
</evidence>
<evidence type="ECO:0000313" key="13">
    <source>
        <dbReference type="EMBL" id="KAG9509095.1"/>
    </source>
</evidence>